<dbReference type="RefSeq" id="WP_188721634.1">
    <property type="nucleotide sequence ID" value="NZ_BMIF01000008.1"/>
</dbReference>
<comment type="caution">
    <text evidence="2">The sequence shown here is derived from an EMBL/GenBank/DDBJ whole genome shotgun (WGS) entry which is preliminary data.</text>
</comment>
<dbReference type="Pfam" id="PF01909">
    <property type="entry name" value="NTP_transf_2"/>
    <property type="match status" value="1"/>
</dbReference>
<reference evidence="2" key="2">
    <citation type="submission" date="2020-09" db="EMBL/GenBank/DDBJ databases">
        <authorList>
            <person name="Sun Q."/>
            <person name="Zhou Y."/>
        </authorList>
    </citation>
    <scope>NUCLEOTIDE SEQUENCE</scope>
    <source>
        <strain evidence="2">CGMCC 1.15320</strain>
    </source>
</reference>
<dbReference type="AlphaFoldDB" id="A0A916RV35"/>
<protein>
    <recommendedName>
        <fullName evidence="1">Polymerase nucleotidyl transferase domain-containing protein</fullName>
    </recommendedName>
</protein>
<proteinExistence type="predicted"/>
<name>A0A916RV35_9HYPH</name>
<dbReference type="InterPro" id="IPR002934">
    <property type="entry name" value="Polymerase_NTP_transf_dom"/>
</dbReference>
<feature type="domain" description="Polymerase nucleotidyl transferase" evidence="1">
    <location>
        <begin position="27"/>
        <end position="67"/>
    </location>
</feature>
<dbReference type="Proteomes" id="UP000636264">
    <property type="component" value="Unassembled WGS sequence"/>
</dbReference>
<organism evidence="2 3">
    <name type="scientific">Nitratireductor aestuarii</name>
    <dbReference type="NCBI Taxonomy" id="1735103"/>
    <lineage>
        <taxon>Bacteria</taxon>
        <taxon>Pseudomonadati</taxon>
        <taxon>Pseudomonadota</taxon>
        <taxon>Alphaproteobacteria</taxon>
        <taxon>Hyphomicrobiales</taxon>
        <taxon>Phyllobacteriaceae</taxon>
        <taxon>Nitratireductor</taxon>
    </lineage>
</organism>
<dbReference type="EMBL" id="BMIF01000008">
    <property type="protein sequence ID" value="GGA71978.1"/>
    <property type="molecule type" value="Genomic_DNA"/>
</dbReference>
<dbReference type="InterPro" id="IPR043519">
    <property type="entry name" value="NT_sf"/>
</dbReference>
<sequence length="328" mass="37983">MEYLEKRRSDTERRFEELRGLLGKAIDLVGDKACVYATGSFGRLEAGQNSDLDLFIVSKTATKNGFEIRQLSNLDEILVKANLISALRELGMPEFDSDGKYLSHYSVKQFTDLLGKPDDDANNTLTGRLLLFLESRPLIGQETYDEIIGEVIASYWRDYSDHAQCFMPAFLANDILRLWRTFCVNYEANTKTVPEEKKIQRKIKNDKLKHSRMLTCYSALLFLLGVFKREETVSLERAMQMTQKTPTERLQWLLDQKEFGSIHDTVIQLLDKYAQFLERTDKPKAVLESEVKANWQSWTDESYEFGDLMFKALSKLGEDNKFYRLLVV</sequence>
<evidence type="ECO:0000313" key="2">
    <source>
        <dbReference type="EMBL" id="GGA71978.1"/>
    </source>
</evidence>
<dbReference type="SUPFAM" id="SSF81301">
    <property type="entry name" value="Nucleotidyltransferase"/>
    <property type="match status" value="1"/>
</dbReference>
<reference evidence="2" key="1">
    <citation type="journal article" date="2014" name="Int. J. Syst. Evol. Microbiol.">
        <title>Complete genome sequence of Corynebacterium casei LMG S-19264T (=DSM 44701T), isolated from a smear-ripened cheese.</title>
        <authorList>
            <consortium name="US DOE Joint Genome Institute (JGI-PGF)"/>
            <person name="Walter F."/>
            <person name="Albersmeier A."/>
            <person name="Kalinowski J."/>
            <person name="Ruckert C."/>
        </authorList>
    </citation>
    <scope>NUCLEOTIDE SEQUENCE</scope>
    <source>
        <strain evidence="2">CGMCC 1.15320</strain>
    </source>
</reference>
<accession>A0A916RV35</accession>
<dbReference type="GO" id="GO:0016779">
    <property type="term" value="F:nucleotidyltransferase activity"/>
    <property type="evidence" value="ECO:0007669"/>
    <property type="project" value="InterPro"/>
</dbReference>
<evidence type="ECO:0000259" key="1">
    <source>
        <dbReference type="Pfam" id="PF01909"/>
    </source>
</evidence>
<evidence type="ECO:0000313" key="3">
    <source>
        <dbReference type="Proteomes" id="UP000636264"/>
    </source>
</evidence>
<keyword evidence="3" id="KW-1185">Reference proteome</keyword>
<gene>
    <name evidence="2" type="ORF">GCM10011385_27290</name>
</gene>